<dbReference type="Proteomes" id="UP000179797">
    <property type="component" value="Unassembled WGS sequence"/>
</dbReference>
<dbReference type="RefSeq" id="WP_044228717.1">
    <property type="nucleotide sequence ID" value="NZ_JRYR02000001.1"/>
</dbReference>
<gene>
    <name evidence="1" type="ORF">NH26_00070</name>
</gene>
<dbReference type="EMBL" id="JRYR02000001">
    <property type="protein sequence ID" value="OHX64847.1"/>
    <property type="molecule type" value="Genomic_DNA"/>
</dbReference>
<name>A0A1S1YUZ8_FLAPC</name>
<protein>
    <submittedName>
        <fullName evidence="1">Uncharacterized protein</fullName>
    </submittedName>
</protein>
<comment type="caution">
    <text evidence="1">The sequence shown here is derived from an EMBL/GenBank/DDBJ whole genome shotgun (WGS) entry which is preliminary data.</text>
</comment>
<dbReference type="STRING" id="915059.NH26_00070"/>
<dbReference type="AlphaFoldDB" id="A0A1S1YUZ8"/>
<organism evidence="1 2">
    <name type="scientific">Flammeovirga pacifica</name>
    <dbReference type="NCBI Taxonomy" id="915059"/>
    <lineage>
        <taxon>Bacteria</taxon>
        <taxon>Pseudomonadati</taxon>
        <taxon>Bacteroidota</taxon>
        <taxon>Cytophagia</taxon>
        <taxon>Cytophagales</taxon>
        <taxon>Flammeovirgaceae</taxon>
        <taxon>Flammeovirga</taxon>
    </lineage>
</organism>
<keyword evidence="2" id="KW-1185">Reference proteome</keyword>
<sequence length="182" mass="21137">MINNIIKTTRKIQSNVLFYQKQYDELIQNIEVKKREIQSEASLKINDSILQNEISALEELSKVETESNALVDKFTSMNKTVLNFTHDANEVMIDLLKEQAIQSINNNKILDEENKLALSQKATHDLENLQDRLDRIFKSGELRWDEMNETSKNNLKKVSENLEELVSKTGDFTEEVSQKLIY</sequence>
<dbReference type="OrthoDB" id="6249026at2"/>
<reference evidence="1 2" key="1">
    <citation type="journal article" date="2012" name="Int. J. Syst. Evol. Microbiol.">
        <title>Flammeovirga pacifica sp. nov., isolated from deep-sea sediment.</title>
        <authorList>
            <person name="Xu H."/>
            <person name="Fu Y."/>
            <person name="Yang N."/>
            <person name="Ding Z."/>
            <person name="Lai Q."/>
            <person name="Zeng R."/>
        </authorList>
    </citation>
    <scope>NUCLEOTIDE SEQUENCE [LARGE SCALE GENOMIC DNA]</scope>
    <source>
        <strain evidence="2">DSM 24597 / LMG 26175 / WPAGA1</strain>
    </source>
</reference>
<evidence type="ECO:0000313" key="1">
    <source>
        <dbReference type="EMBL" id="OHX64847.1"/>
    </source>
</evidence>
<accession>A0A1S1YUZ8</accession>
<proteinExistence type="predicted"/>
<evidence type="ECO:0000313" key="2">
    <source>
        <dbReference type="Proteomes" id="UP000179797"/>
    </source>
</evidence>